<dbReference type="PANTHER" id="PTHR45694:SF18">
    <property type="entry name" value="GLUTAREDOXIN-1-RELATED"/>
    <property type="match status" value="1"/>
</dbReference>
<dbReference type="STRING" id="436907.A7TT26"/>
<dbReference type="InterPro" id="IPR002109">
    <property type="entry name" value="Glutaredoxin"/>
</dbReference>
<dbReference type="InParanoid" id="A7TT26"/>
<evidence type="ECO:0000259" key="1">
    <source>
        <dbReference type="Pfam" id="PF00462"/>
    </source>
</evidence>
<dbReference type="KEGG" id="vpo:Kpol_337p4"/>
<reference evidence="2 3" key="1">
    <citation type="journal article" date="2007" name="Proc. Natl. Acad. Sci. U.S.A.">
        <title>Independent sorting-out of thousands of duplicated gene pairs in two yeast species descended from a whole-genome duplication.</title>
        <authorList>
            <person name="Scannell D.R."/>
            <person name="Frank A.C."/>
            <person name="Conant G.C."/>
            <person name="Byrne K.P."/>
            <person name="Woolfit M."/>
            <person name="Wolfe K.H."/>
        </authorList>
    </citation>
    <scope>NUCLEOTIDE SEQUENCE [LARGE SCALE GENOMIC DNA]</scope>
    <source>
        <strain evidence="3">ATCC 22028 / DSM 70294 / BCRC 21397 / CBS 2163 / NBRC 10782 / NRRL Y-8283 / UCD 57-17</strain>
    </source>
</reference>
<dbReference type="FunCoup" id="A7TT26">
    <property type="interactions" value="46"/>
</dbReference>
<dbReference type="PhylomeDB" id="A7TT26"/>
<dbReference type="Pfam" id="PF00462">
    <property type="entry name" value="Glutaredoxin"/>
    <property type="match status" value="1"/>
</dbReference>
<dbReference type="OMA" id="RKWVPTI"/>
<dbReference type="Proteomes" id="UP000000267">
    <property type="component" value="Unassembled WGS sequence"/>
</dbReference>
<dbReference type="PROSITE" id="PS51354">
    <property type="entry name" value="GLUTAREDOXIN_2"/>
    <property type="match status" value="1"/>
</dbReference>
<accession>A7TT26</accession>
<feature type="domain" description="Glutaredoxin" evidence="1">
    <location>
        <begin position="20"/>
        <end position="82"/>
    </location>
</feature>
<name>A7TT26_VANPO</name>
<dbReference type="HOGENOM" id="CLU_026126_7_2_1"/>
<dbReference type="GO" id="GO:0034599">
    <property type="term" value="P:cellular response to oxidative stress"/>
    <property type="evidence" value="ECO:0007669"/>
    <property type="project" value="TreeGrafter"/>
</dbReference>
<keyword evidence="3" id="KW-1185">Reference proteome</keyword>
<dbReference type="SUPFAM" id="SSF52833">
    <property type="entry name" value="Thioredoxin-like"/>
    <property type="match status" value="1"/>
</dbReference>
<protein>
    <recommendedName>
        <fullName evidence="1">Glutaredoxin domain-containing protein</fullName>
    </recommendedName>
</protein>
<dbReference type="GeneID" id="5542594"/>
<dbReference type="eggNOG" id="KOG1752">
    <property type="taxonomic scope" value="Eukaryota"/>
</dbReference>
<gene>
    <name evidence="2" type="ORF">Kpol_337p4</name>
</gene>
<sequence>MSDYNTKAKEIINSHQFVQFSANWCPDCVYANSVWSKFGVSDKVHVFDIGNLSKDEQAQWRDAFESVSKIRNLPTIFVNGKAWGTESELHKYESKGTLKDELSKIGLIN</sequence>
<dbReference type="PANTHER" id="PTHR45694">
    <property type="entry name" value="GLUTAREDOXIN 2"/>
    <property type="match status" value="1"/>
</dbReference>
<organism evidence="3">
    <name type="scientific">Vanderwaltozyma polyspora (strain ATCC 22028 / DSM 70294 / BCRC 21397 / CBS 2163 / NBRC 10782 / NRRL Y-8283 / UCD 57-17)</name>
    <name type="common">Kluyveromyces polysporus</name>
    <dbReference type="NCBI Taxonomy" id="436907"/>
    <lineage>
        <taxon>Eukaryota</taxon>
        <taxon>Fungi</taxon>
        <taxon>Dikarya</taxon>
        <taxon>Ascomycota</taxon>
        <taxon>Saccharomycotina</taxon>
        <taxon>Saccharomycetes</taxon>
        <taxon>Saccharomycetales</taxon>
        <taxon>Saccharomycetaceae</taxon>
        <taxon>Vanderwaltozyma</taxon>
    </lineage>
</organism>
<dbReference type="InterPro" id="IPR036249">
    <property type="entry name" value="Thioredoxin-like_sf"/>
</dbReference>
<dbReference type="AlphaFoldDB" id="A7TT26"/>
<dbReference type="EMBL" id="DS480538">
    <property type="protein sequence ID" value="EDO14582.1"/>
    <property type="molecule type" value="Genomic_DNA"/>
</dbReference>
<evidence type="ECO:0000313" key="2">
    <source>
        <dbReference type="EMBL" id="EDO14582.1"/>
    </source>
</evidence>
<dbReference type="Gene3D" id="3.40.30.10">
    <property type="entry name" value="Glutaredoxin"/>
    <property type="match status" value="1"/>
</dbReference>
<dbReference type="GO" id="GO:0005737">
    <property type="term" value="C:cytoplasm"/>
    <property type="evidence" value="ECO:0007669"/>
    <property type="project" value="TreeGrafter"/>
</dbReference>
<dbReference type="OrthoDB" id="418495at2759"/>
<evidence type="ECO:0000313" key="3">
    <source>
        <dbReference type="Proteomes" id="UP000000267"/>
    </source>
</evidence>
<proteinExistence type="predicted"/>
<dbReference type="RefSeq" id="XP_001642440.1">
    <property type="nucleotide sequence ID" value="XM_001642390.1"/>
</dbReference>
<dbReference type="GO" id="GO:0004362">
    <property type="term" value="F:glutathione-disulfide reductase (NADPH) activity"/>
    <property type="evidence" value="ECO:0007669"/>
    <property type="project" value="EnsemblFungi"/>
</dbReference>